<dbReference type="RefSeq" id="XP_064656283.1">
    <property type="nucleotide sequence ID" value="XM_064805823.1"/>
</dbReference>
<organism evidence="1 2">
    <name type="scientific">Saxophila tyrrhenica</name>
    <dbReference type="NCBI Taxonomy" id="1690608"/>
    <lineage>
        <taxon>Eukaryota</taxon>
        <taxon>Fungi</taxon>
        <taxon>Dikarya</taxon>
        <taxon>Ascomycota</taxon>
        <taxon>Pezizomycotina</taxon>
        <taxon>Dothideomycetes</taxon>
        <taxon>Dothideomycetidae</taxon>
        <taxon>Mycosphaerellales</taxon>
        <taxon>Extremaceae</taxon>
        <taxon>Saxophila</taxon>
    </lineage>
</organism>
<keyword evidence="2" id="KW-1185">Reference proteome</keyword>
<protein>
    <submittedName>
        <fullName evidence="1">Uncharacterized protein</fullName>
    </submittedName>
</protein>
<proteinExistence type="predicted"/>
<reference evidence="1 2" key="1">
    <citation type="submission" date="2023-08" db="EMBL/GenBank/DDBJ databases">
        <title>Black Yeasts Isolated from many extreme environments.</title>
        <authorList>
            <person name="Coleine C."/>
            <person name="Stajich J.E."/>
            <person name="Selbmann L."/>
        </authorList>
    </citation>
    <scope>NUCLEOTIDE SEQUENCE [LARGE SCALE GENOMIC DNA]</scope>
    <source>
        <strain evidence="1 2">CCFEE 5935</strain>
    </source>
</reference>
<dbReference type="Proteomes" id="UP001337655">
    <property type="component" value="Unassembled WGS sequence"/>
</dbReference>
<dbReference type="EMBL" id="JAVRRT010000014">
    <property type="protein sequence ID" value="KAK5166330.1"/>
    <property type="molecule type" value="Genomic_DNA"/>
</dbReference>
<evidence type="ECO:0000313" key="2">
    <source>
        <dbReference type="Proteomes" id="UP001337655"/>
    </source>
</evidence>
<comment type="caution">
    <text evidence="1">The sequence shown here is derived from an EMBL/GenBank/DDBJ whole genome shotgun (WGS) entry which is preliminary data.</text>
</comment>
<dbReference type="GeneID" id="89929924"/>
<sequence length="305" mass="33990">MPSPADLYPHSVYSSGTVYIVDDVEPNGGSVANDDISDICGEITLTEHAKKCGWVRRFFEGMTDYKVKGINLPKGSRPAAFFRYWKSELEGKGANDLIIVYYHGRAGNNGIDYSWSLDGYPRAPVNAYNLITMINRAGVDCLMLLDCDLPSRFKEKWDRLPGSIEIVANGGQLRDTFGNRIENAGDFTKAFLVSLGTLLKHIDTKRKRAISPLTIPEVMRSDRSLDFKPFCLRLDGSTNGRDNLVKRIKIDPRAMRESKKVEFFAYTIQGGEVEQGSEATIQVAIDEGIDMEGEDDSSHGLFCPQ</sequence>
<evidence type="ECO:0000313" key="1">
    <source>
        <dbReference type="EMBL" id="KAK5166330.1"/>
    </source>
</evidence>
<gene>
    <name evidence="1" type="ORF">LTR77_008591</name>
</gene>
<dbReference type="AlphaFoldDB" id="A0AAV9P533"/>
<name>A0AAV9P533_9PEZI</name>
<accession>A0AAV9P533</accession>